<feature type="compositionally biased region" description="Polar residues" evidence="1">
    <location>
        <begin position="80"/>
        <end position="89"/>
    </location>
</feature>
<evidence type="ECO:0000313" key="3">
    <source>
        <dbReference type="Proteomes" id="UP000809789"/>
    </source>
</evidence>
<organism evidence="2 3">
    <name type="scientific">Elsinoe batatas</name>
    <dbReference type="NCBI Taxonomy" id="2601811"/>
    <lineage>
        <taxon>Eukaryota</taxon>
        <taxon>Fungi</taxon>
        <taxon>Dikarya</taxon>
        <taxon>Ascomycota</taxon>
        <taxon>Pezizomycotina</taxon>
        <taxon>Dothideomycetes</taxon>
        <taxon>Dothideomycetidae</taxon>
        <taxon>Myriangiales</taxon>
        <taxon>Elsinoaceae</taxon>
        <taxon>Elsinoe</taxon>
    </lineage>
</organism>
<keyword evidence="3" id="KW-1185">Reference proteome</keyword>
<feature type="region of interest" description="Disordered" evidence="1">
    <location>
        <begin position="1"/>
        <end position="23"/>
    </location>
</feature>
<feature type="region of interest" description="Disordered" evidence="1">
    <location>
        <begin position="45"/>
        <end position="173"/>
    </location>
</feature>
<evidence type="ECO:0000256" key="1">
    <source>
        <dbReference type="SAM" id="MobiDB-lite"/>
    </source>
</evidence>
<gene>
    <name evidence="2" type="ORF">KVT40_004823</name>
</gene>
<accession>A0A8K0L4J0</accession>
<dbReference type="EMBL" id="JAESVG020000005">
    <property type="protein sequence ID" value="KAG8627340.1"/>
    <property type="molecule type" value="Genomic_DNA"/>
</dbReference>
<reference evidence="2" key="1">
    <citation type="submission" date="2021-07" db="EMBL/GenBank/DDBJ databases">
        <title>Elsinoe batatas strain:CRI-CJ2 Genome sequencing and assembly.</title>
        <authorList>
            <person name="Huang L."/>
        </authorList>
    </citation>
    <scope>NUCLEOTIDE SEQUENCE</scope>
    <source>
        <strain evidence="2">CRI-CJ2</strain>
    </source>
</reference>
<dbReference type="Proteomes" id="UP000809789">
    <property type="component" value="Unassembled WGS sequence"/>
</dbReference>
<protein>
    <submittedName>
        <fullName evidence="2">Uncharacterized protein</fullName>
    </submittedName>
</protein>
<proteinExistence type="predicted"/>
<comment type="caution">
    <text evidence="2">The sequence shown here is derived from an EMBL/GenBank/DDBJ whole genome shotgun (WGS) entry which is preliminary data.</text>
</comment>
<dbReference type="AlphaFoldDB" id="A0A8K0L4J0"/>
<feature type="compositionally biased region" description="Basic and acidic residues" evidence="1">
    <location>
        <begin position="135"/>
        <end position="155"/>
    </location>
</feature>
<sequence length="328" mass="36323">MSNGDSVRSVPVRASNGSAKPKHIDVLLEDGPLLISDHQDGCLKERARSYQLEPPLRTSPARKSPLGNASIPTSAHRDTQPTNKTSRYQCPTVEDETPSAPTAPEPKKDQQSQAVPDGTIDAVSPLGLRPISQKTPDHYIVKDVREDEPQHERARTTNLARADTGKRRKEPRAPTIRAKQVVPDYRFVLATFDRYSPGPGIGTLPDDFPKPDMSWQLPPKVMDDNEEIDTAQNFDVQTLMRDRPGADGIISGATMSIREEVMHMSIPTRKGDQPSHMIHTTDMKDLGPMSHTSHPRPWIPAKYSSNFSDLAYRMRSARVMSVAGGPEL</sequence>
<evidence type="ECO:0000313" key="2">
    <source>
        <dbReference type="EMBL" id="KAG8627340.1"/>
    </source>
</evidence>
<name>A0A8K0L4J0_9PEZI</name>